<name>A0A834ZP88_TETSI</name>
<proteinExistence type="predicted"/>
<dbReference type="SUPFAM" id="SSF53756">
    <property type="entry name" value="UDP-Glycosyltransferase/glycogen phosphorylase"/>
    <property type="match status" value="1"/>
</dbReference>
<evidence type="ECO:0000313" key="2">
    <source>
        <dbReference type="Proteomes" id="UP000655225"/>
    </source>
</evidence>
<keyword evidence="2" id="KW-1185">Reference proteome</keyword>
<dbReference type="OMA" id="EERFATW"/>
<dbReference type="AlphaFoldDB" id="A0A834ZP88"/>
<dbReference type="InterPro" id="IPR050481">
    <property type="entry name" value="UDP-glycosyltransf_plant"/>
</dbReference>
<dbReference type="GO" id="GO:0035251">
    <property type="term" value="F:UDP-glucosyltransferase activity"/>
    <property type="evidence" value="ECO:0007669"/>
    <property type="project" value="InterPro"/>
</dbReference>
<dbReference type="PANTHER" id="PTHR48049">
    <property type="entry name" value="GLYCOSYLTRANSFERASE"/>
    <property type="match status" value="1"/>
</dbReference>
<organism evidence="1 2">
    <name type="scientific">Tetracentron sinense</name>
    <name type="common">Spur-leaf</name>
    <dbReference type="NCBI Taxonomy" id="13715"/>
    <lineage>
        <taxon>Eukaryota</taxon>
        <taxon>Viridiplantae</taxon>
        <taxon>Streptophyta</taxon>
        <taxon>Embryophyta</taxon>
        <taxon>Tracheophyta</taxon>
        <taxon>Spermatophyta</taxon>
        <taxon>Magnoliopsida</taxon>
        <taxon>Trochodendrales</taxon>
        <taxon>Trochodendraceae</taxon>
        <taxon>Tetracentron</taxon>
    </lineage>
</organism>
<dbReference type="Gene3D" id="3.40.50.2000">
    <property type="entry name" value="Glycogen Phosphorylase B"/>
    <property type="match status" value="1"/>
</dbReference>
<dbReference type="OrthoDB" id="5835829at2759"/>
<evidence type="ECO:0000313" key="1">
    <source>
        <dbReference type="EMBL" id="KAF8411005.1"/>
    </source>
</evidence>
<dbReference type="EMBL" id="JABCRI010000002">
    <property type="protein sequence ID" value="KAF8411005.1"/>
    <property type="molecule type" value="Genomic_DNA"/>
</dbReference>
<reference evidence="1 2" key="1">
    <citation type="submission" date="2020-04" db="EMBL/GenBank/DDBJ databases">
        <title>Plant Genome Project.</title>
        <authorList>
            <person name="Zhang R.-G."/>
        </authorList>
    </citation>
    <scope>NUCLEOTIDE SEQUENCE [LARGE SCALE GENOMIC DNA]</scope>
    <source>
        <strain evidence="1">YNK0</strain>
        <tissue evidence="1">Leaf</tissue>
    </source>
</reference>
<comment type="caution">
    <text evidence="1">The sequence shown here is derived from an EMBL/GenBank/DDBJ whole genome shotgun (WGS) entry which is preliminary data.</text>
</comment>
<accession>A0A834ZP88</accession>
<dbReference type="Proteomes" id="UP000655225">
    <property type="component" value="Unassembled WGS sequence"/>
</dbReference>
<dbReference type="PANTHER" id="PTHR48049:SF34">
    <property type="entry name" value="UDP-GLYCOSYLTRANSFERASE 79B30-LIKE"/>
    <property type="match status" value="1"/>
</dbReference>
<gene>
    <name evidence="1" type="ORF">HHK36_003544</name>
</gene>
<protein>
    <submittedName>
        <fullName evidence="1">Uncharacterized protein</fullName>
    </submittedName>
</protein>
<sequence>MYPWFAIGHITPFLHISNRLAERGHRVSFLLPTSIQTRLKNQNLYPDLIQFIPVTVPHVDGLPLGTESTADVPLPMHPLLMEAMDHTEKDIELVLRDLKPDIVFYDFAHWIHYCVISSATTAYLLSPARKLTEVQLCEADLMQPPPGFPTSAIKLHVHEARSITAITIMECGNSVPFHERQMMALSQCDALGYRTCYEIEGQYCDYLGSQFGKQVLLSGPVVPQLPTTSALEEQWGKWLGGFQADSVVYCAFGSELVLKKDQFQELL</sequence>